<evidence type="ECO:0000259" key="1">
    <source>
        <dbReference type="Pfam" id="PF00766"/>
    </source>
</evidence>
<dbReference type="InterPro" id="IPR001308">
    <property type="entry name" value="ETF_a/FixB"/>
</dbReference>
<protein>
    <submittedName>
        <fullName evidence="2">Electron transfer flavoprotein alpha subunit (FixB, etfA)</fullName>
    </submittedName>
</protein>
<dbReference type="InterPro" id="IPR014729">
    <property type="entry name" value="Rossmann-like_a/b/a_fold"/>
</dbReference>
<dbReference type="PANTHER" id="PTHR43153">
    <property type="entry name" value="ELECTRON TRANSFER FLAVOPROTEIN ALPHA"/>
    <property type="match status" value="1"/>
</dbReference>
<gene>
    <name evidence="2" type="primary">etfA</name>
    <name evidence="2" type="synonym">fixB</name>
</gene>
<dbReference type="GO" id="GO:0009055">
    <property type="term" value="F:electron transfer activity"/>
    <property type="evidence" value="ECO:0007669"/>
    <property type="project" value="InterPro"/>
</dbReference>
<dbReference type="AlphaFoldDB" id="A0A075G4P4"/>
<reference evidence="2" key="1">
    <citation type="journal article" date="2014" name="Genome Biol. Evol.">
        <title>Pangenome evidence for extensive interdomain horizontal transfer affecting lineage core and shell genes in uncultured planktonic thaumarchaeota and euryarchaeota.</title>
        <authorList>
            <person name="Deschamps P."/>
            <person name="Zivanovic Y."/>
            <person name="Moreira D."/>
            <person name="Rodriguez-Valera F."/>
            <person name="Lopez-Garcia P."/>
        </authorList>
    </citation>
    <scope>NUCLEOTIDE SEQUENCE</scope>
</reference>
<proteinExistence type="predicted"/>
<evidence type="ECO:0000313" key="2">
    <source>
        <dbReference type="EMBL" id="AIE98975.1"/>
    </source>
</evidence>
<dbReference type="GO" id="GO:0033539">
    <property type="term" value="P:fatty acid beta-oxidation using acyl-CoA dehydrogenase"/>
    <property type="evidence" value="ECO:0007669"/>
    <property type="project" value="TreeGrafter"/>
</dbReference>
<dbReference type="Gene3D" id="3.40.50.620">
    <property type="entry name" value="HUPs"/>
    <property type="match status" value="1"/>
</dbReference>
<dbReference type="EMBL" id="KF900551">
    <property type="protein sequence ID" value="AIE98975.1"/>
    <property type="molecule type" value="Genomic_DNA"/>
</dbReference>
<dbReference type="SUPFAM" id="SSF52467">
    <property type="entry name" value="DHS-like NAD/FAD-binding domain"/>
    <property type="match status" value="1"/>
</dbReference>
<organism evidence="2">
    <name type="scientific">uncultured marine thaumarchaeote KM3_103_A05</name>
    <dbReference type="NCBI Taxonomy" id="1455980"/>
    <lineage>
        <taxon>Archaea</taxon>
        <taxon>Nitrososphaerota</taxon>
        <taxon>environmental samples</taxon>
    </lineage>
</organism>
<dbReference type="PANTHER" id="PTHR43153:SF1">
    <property type="entry name" value="ELECTRON TRANSFER FLAVOPROTEIN SUBUNIT ALPHA, MITOCHONDRIAL"/>
    <property type="match status" value="1"/>
</dbReference>
<dbReference type="InterPro" id="IPR014731">
    <property type="entry name" value="ETF_asu_C"/>
</dbReference>
<dbReference type="Gene3D" id="3.40.50.1220">
    <property type="entry name" value="TPP-binding domain"/>
    <property type="match status" value="1"/>
</dbReference>
<sequence>MTVTHQIKTEGKPTLFKKTLEMYRPDFSGFLWTTILCLNNTTPSIKREYYPQGCSIIPGVFEPIKPDPKRSGEIIFYEPKIEENDLKVKVLSHKIVKSEVDFEIRKAVVSFGRGIKDAPDENIKLVVELAKQLDAEIGISLPISKKLLPASQAISSTYMIPARVIGTSGSKISPMLYVAIGISGAMQHIAGMQDSEFVVAINPDENSPIKNECDIFINGRMEDIIPLLVEELKKQQQVVQAG</sequence>
<accession>A0A075G4P4</accession>
<dbReference type="GO" id="GO:0050660">
    <property type="term" value="F:flavin adenine dinucleotide binding"/>
    <property type="evidence" value="ECO:0007669"/>
    <property type="project" value="InterPro"/>
</dbReference>
<dbReference type="Pfam" id="PF00766">
    <property type="entry name" value="ETF_alpha"/>
    <property type="match status" value="1"/>
</dbReference>
<name>A0A075G4P4_9ARCH</name>
<dbReference type="InterPro" id="IPR029035">
    <property type="entry name" value="DHS-like_NAD/FAD-binding_dom"/>
</dbReference>
<feature type="domain" description="Electron transfer flavoprotein alpha subunit C-terminal" evidence="1">
    <location>
        <begin position="105"/>
        <end position="193"/>
    </location>
</feature>